<dbReference type="PANTHER" id="PTHR22926:SF5">
    <property type="entry name" value="PHOSPHO-N-ACETYLMURAMOYL-PENTAPEPTIDE-TRANSFERASE HOMOLOG"/>
    <property type="match status" value="1"/>
</dbReference>
<keyword evidence="9 13" id="KW-1133">Transmembrane helix</keyword>
<accession>A0A4R9LYC8</accession>
<feature type="binding site" evidence="15">
    <location>
        <position position="202"/>
    </location>
    <ligand>
        <name>Mg(2+)</name>
        <dbReference type="ChEBI" id="CHEBI:18420"/>
    </ligand>
</feature>
<feature type="transmembrane region" description="Helical" evidence="13">
    <location>
        <begin position="97"/>
        <end position="113"/>
    </location>
</feature>
<evidence type="ECO:0000256" key="13">
    <source>
        <dbReference type="HAMAP-Rule" id="MF_00038"/>
    </source>
</evidence>
<evidence type="ECO:0000256" key="12">
    <source>
        <dbReference type="ARBA" id="ARBA00023316"/>
    </source>
</evidence>
<keyword evidence="13 15" id="KW-0479">Metal-binding</keyword>
<dbReference type="CDD" id="cd06852">
    <property type="entry name" value="GT_MraY"/>
    <property type="match status" value="1"/>
</dbReference>
<dbReference type="GO" id="GO:0051301">
    <property type="term" value="P:cell division"/>
    <property type="evidence" value="ECO:0007669"/>
    <property type="project" value="UniProtKB-KW"/>
</dbReference>
<feature type="transmembrane region" description="Helical" evidence="13">
    <location>
        <begin position="74"/>
        <end position="91"/>
    </location>
</feature>
<evidence type="ECO:0000256" key="8">
    <source>
        <dbReference type="ARBA" id="ARBA00022984"/>
    </source>
</evidence>
<keyword evidence="10 13" id="KW-0472">Membrane</keyword>
<feature type="transmembrane region" description="Helical" evidence="13">
    <location>
        <begin position="171"/>
        <end position="195"/>
    </location>
</feature>
<keyword evidence="17" id="KW-1185">Reference proteome</keyword>
<keyword evidence="11 13" id="KW-0131">Cell cycle</keyword>
<feature type="binding site" evidence="15">
    <location>
        <position position="277"/>
    </location>
    <ligand>
        <name>Mg(2+)</name>
        <dbReference type="ChEBI" id="CHEBI:18420"/>
    </ligand>
</feature>
<dbReference type="GO" id="GO:0051992">
    <property type="term" value="F:UDP-N-acetylmuramoyl-L-alanyl-D-glutamyl-meso-2,6-diaminopimelyl-D-alanyl-D-alanine:undecaprenyl-phosphate transferase activity"/>
    <property type="evidence" value="ECO:0007669"/>
    <property type="project" value="RHEA"/>
</dbReference>
<keyword evidence="4 13" id="KW-0132">Cell division</keyword>
<dbReference type="EMBL" id="RQHW01000047">
    <property type="protein sequence ID" value="TGN18611.1"/>
    <property type="molecule type" value="Genomic_DNA"/>
</dbReference>
<keyword evidence="12 13" id="KW-0961">Cell wall biogenesis/degradation</keyword>
<dbReference type="GO" id="GO:0008360">
    <property type="term" value="P:regulation of cell shape"/>
    <property type="evidence" value="ECO:0007669"/>
    <property type="project" value="UniProtKB-KW"/>
</dbReference>
<feature type="transmembrane region" description="Helical" evidence="13">
    <location>
        <begin position="249"/>
        <end position="266"/>
    </location>
</feature>
<dbReference type="InterPro" id="IPR018480">
    <property type="entry name" value="PNAcMuramoyl-5peptid_Trfase_CS"/>
</dbReference>
<evidence type="ECO:0000256" key="3">
    <source>
        <dbReference type="ARBA" id="ARBA00022519"/>
    </source>
</evidence>
<evidence type="ECO:0000256" key="15">
    <source>
        <dbReference type="PIRSR" id="PIRSR600715-1"/>
    </source>
</evidence>
<comment type="catalytic activity">
    <reaction evidence="13">
        <text>UDP-N-acetyl-alpha-D-muramoyl-L-alanyl-gamma-D-glutamyl-meso-2,6-diaminopimeloyl-D-alanyl-D-alanine + di-trans,octa-cis-undecaprenyl phosphate = di-trans,octa-cis-undecaprenyl diphospho-N-acetyl-alpha-D-muramoyl-L-alanyl-D-glutamyl-meso-2,6-diaminopimeloyl-D-alanyl-D-alanine + UMP</text>
        <dbReference type="Rhea" id="RHEA:28386"/>
        <dbReference type="ChEBI" id="CHEBI:57865"/>
        <dbReference type="ChEBI" id="CHEBI:60392"/>
        <dbReference type="ChEBI" id="CHEBI:61386"/>
        <dbReference type="ChEBI" id="CHEBI:61387"/>
        <dbReference type="EC" id="2.7.8.13"/>
    </reaction>
</comment>
<dbReference type="InterPro" id="IPR003524">
    <property type="entry name" value="PNAcMuramoyl-5peptid_Trfase"/>
</dbReference>
<evidence type="ECO:0000256" key="2">
    <source>
        <dbReference type="ARBA" id="ARBA00005583"/>
    </source>
</evidence>
<dbReference type="OrthoDB" id="9805475at2"/>
<keyword evidence="5 13" id="KW-0808">Transferase</keyword>
<feature type="transmembrane region" description="Helical" evidence="13">
    <location>
        <begin position="134"/>
        <end position="151"/>
    </location>
</feature>
<keyword evidence="7 13" id="KW-0133">Cell shape</keyword>
<comment type="caution">
    <text evidence="16">The sequence shown here is derived from an EMBL/GenBank/DDBJ whole genome shotgun (WGS) entry which is preliminary data.</text>
</comment>
<dbReference type="UniPathway" id="UPA00219"/>
<evidence type="ECO:0000256" key="11">
    <source>
        <dbReference type="ARBA" id="ARBA00023306"/>
    </source>
</evidence>
<feature type="transmembrane region" description="Helical" evidence="13">
    <location>
        <begin position="18"/>
        <end position="40"/>
    </location>
</feature>
<dbReference type="PANTHER" id="PTHR22926">
    <property type="entry name" value="PHOSPHO-N-ACETYLMURAMOYL-PENTAPEPTIDE-TRANSFERASE"/>
    <property type="match status" value="1"/>
</dbReference>
<sequence length="370" mass="40348">MFHWIYETFGNDLGFLRIFHYVTLRAMMAGLTAMFFTFLYGKSMIGFLQSLKFKESVRNDGPESHAAKSGTPTMGGLMMIVSLTISTLLWGNLTNPNILLLLGSAIAFCMLGFSDDYMKSVKKIKGGMRARTKFLVTILIAVTVTYIFYYISGRPNTVASKGILFEITDLFLPFFKGPVLTLGVLAVPFAIIVLIGSSHAVNLTDGLDGLASGTVVIATATMALLAYVSGTPVAANYLNIPYLPGAHEYSVFLAGLSGALLGFLWFNCHPAQVFMGDTGSLFLGSTLGLTAIMLKKEILLVILGGIFVAEALSVMLQVGSFKLRGKRIFKMAPLHHHFELLGWSEEKVVIRFWIIGIILAIISLSTLKIQ</sequence>
<evidence type="ECO:0000256" key="7">
    <source>
        <dbReference type="ARBA" id="ARBA00022960"/>
    </source>
</evidence>
<dbReference type="Pfam" id="PF00953">
    <property type="entry name" value="Glycos_transf_4"/>
    <property type="match status" value="1"/>
</dbReference>
<comment type="subcellular location">
    <subcellularLocation>
        <location evidence="13">Cell membrane</location>
        <topology evidence="13">Multi-pass membrane protein</topology>
    </subcellularLocation>
    <subcellularLocation>
        <location evidence="1">Membrane</location>
        <topology evidence="1">Multi-pass membrane protein</topology>
    </subcellularLocation>
</comment>
<comment type="function">
    <text evidence="13">Catalyzes the initial step of the lipid cycle reactions in the biosynthesis of the cell wall peptidoglycan: transfers peptidoglycan precursor phospho-MurNAc-pentapeptide from UDP-MurNAc-pentapeptide onto the lipid carrier undecaprenyl phosphate, yielding undecaprenyl-pyrophosphoryl-MurNAc-pentapeptide, known as lipid I.</text>
</comment>
<evidence type="ECO:0000256" key="14">
    <source>
        <dbReference type="NCBIfam" id="TIGR00445"/>
    </source>
</evidence>
<evidence type="ECO:0000256" key="9">
    <source>
        <dbReference type="ARBA" id="ARBA00022989"/>
    </source>
</evidence>
<dbReference type="RefSeq" id="WP_135761294.1">
    <property type="nucleotide sequence ID" value="NZ_RQHW01000047.1"/>
</dbReference>
<dbReference type="GO" id="GO:0046872">
    <property type="term" value="F:metal ion binding"/>
    <property type="evidence" value="ECO:0007669"/>
    <property type="project" value="UniProtKB-KW"/>
</dbReference>
<evidence type="ECO:0000256" key="10">
    <source>
        <dbReference type="ARBA" id="ARBA00023136"/>
    </source>
</evidence>
<comment type="cofactor">
    <cofactor evidence="13 15">
        <name>Mg(2+)</name>
        <dbReference type="ChEBI" id="CHEBI:18420"/>
    </cofactor>
</comment>
<dbReference type="HAMAP" id="MF_00038">
    <property type="entry name" value="MraY"/>
    <property type="match status" value="1"/>
</dbReference>
<dbReference type="AlphaFoldDB" id="A0A4R9LYC8"/>
<dbReference type="GO" id="GO:0009252">
    <property type="term" value="P:peptidoglycan biosynthetic process"/>
    <property type="evidence" value="ECO:0007669"/>
    <property type="project" value="UniProtKB-UniRule"/>
</dbReference>
<evidence type="ECO:0000256" key="1">
    <source>
        <dbReference type="ARBA" id="ARBA00004141"/>
    </source>
</evidence>
<name>A0A4R9LYC8_9LEPT</name>
<comment type="pathway">
    <text evidence="13">Cell wall biogenesis; peptidoglycan biosynthesis.</text>
</comment>
<feature type="transmembrane region" description="Helical" evidence="13">
    <location>
        <begin position="298"/>
        <end position="321"/>
    </location>
</feature>
<evidence type="ECO:0000313" key="16">
    <source>
        <dbReference type="EMBL" id="TGN18611.1"/>
    </source>
</evidence>
<dbReference type="GO" id="GO:0071555">
    <property type="term" value="P:cell wall organization"/>
    <property type="evidence" value="ECO:0007669"/>
    <property type="project" value="UniProtKB-KW"/>
</dbReference>
<feature type="transmembrane region" description="Helical" evidence="13">
    <location>
        <begin position="348"/>
        <end position="367"/>
    </location>
</feature>
<dbReference type="PROSITE" id="PS01348">
    <property type="entry name" value="MRAY_2"/>
    <property type="match status" value="1"/>
</dbReference>
<protein>
    <recommendedName>
        <fullName evidence="13 14">Phospho-N-acetylmuramoyl-pentapeptide-transferase</fullName>
        <ecNumber evidence="13 14">2.7.8.13</ecNumber>
    </recommendedName>
    <alternativeName>
        <fullName evidence="13">UDP-MurNAc-pentapeptide phosphotransferase</fullName>
    </alternativeName>
</protein>
<dbReference type="InterPro" id="IPR000715">
    <property type="entry name" value="Glycosyl_transferase_4"/>
</dbReference>
<keyword evidence="6 13" id="KW-0812">Transmembrane</keyword>
<keyword evidence="13 15" id="KW-0460">Magnesium</keyword>
<gene>
    <name evidence="13" type="primary">mraY</name>
    <name evidence="16" type="ORF">EHS15_14645</name>
</gene>
<evidence type="ECO:0000256" key="4">
    <source>
        <dbReference type="ARBA" id="ARBA00022618"/>
    </source>
</evidence>
<keyword evidence="3" id="KW-0997">Cell inner membrane</keyword>
<dbReference type="PROSITE" id="PS01347">
    <property type="entry name" value="MRAY_1"/>
    <property type="match status" value="1"/>
</dbReference>
<proteinExistence type="inferred from homology"/>
<evidence type="ECO:0000256" key="6">
    <source>
        <dbReference type="ARBA" id="ARBA00022692"/>
    </source>
</evidence>
<organism evidence="16 17">
    <name type="scientific">Leptospira idonii</name>
    <dbReference type="NCBI Taxonomy" id="1193500"/>
    <lineage>
        <taxon>Bacteria</taxon>
        <taxon>Pseudomonadati</taxon>
        <taxon>Spirochaetota</taxon>
        <taxon>Spirochaetia</taxon>
        <taxon>Leptospirales</taxon>
        <taxon>Leptospiraceae</taxon>
        <taxon>Leptospira</taxon>
    </lineage>
</organism>
<keyword evidence="8 13" id="KW-0573">Peptidoglycan synthesis</keyword>
<evidence type="ECO:0000313" key="17">
    <source>
        <dbReference type="Proteomes" id="UP000298058"/>
    </source>
</evidence>
<dbReference type="GO" id="GO:0005886">
    <property type="term" value="C:plasma membrane"/>
    <property type="evidence" value="ECO:0007669"/>
    <property type="project" value="UniProtKB-SubCell"/>
</dbReference>
<dbReference type="EC" id="2.7.8.13" evidence="13 14"/>
<dbReference type="GO" id="GO:0008963">
    <property type="term" value="F:phospho-N-acetylmuramoyl-pentapeptide-transferase activity"/>
    <property type="evidence" value="ECO:0007669"/>
    <property type="project" value="UniProtKB-UniRule"/>
</dbReference>
<reference evidence="16" key="1">
    <citation type="journal article" date="2019" name="PLoS Negl. Trop. Dis.">
        <title>Revisiting the worldwide diversity of Leptospira species in the environment.</title>
        <authorList>
            <person name="Vincent A.T."/>
            <person name="Schiettekatte O."/>
            <person name="Bourhy P."/>
            <person name="Veyrier F.J."/>
            <person name="Picardeau M."/>
        </authorList>
    </citation>
    <scope>NUCLEOTIDE SEQUENCE [LARGE SCALE GENOMIC DNA]</scope>
    <source>
        <strain evidence="16">201300427</strain>
    </source>
</reference>
<evidence type="ECO:0000256" key="5">
    <source>
        <dbReference type="ARBA" id="ARBA00022679"/>
    </source>
</evidence>
<keyword evidence="13" id="KW-1003">Cell membrane</keyword>
<feature type="transmembrane region" description="Helical" evidence="13">
    <location>
        <begin position="207"/>
        <end position="229"/>
    </location>
</feature>
<dbReference type="NCBIfam" id="TIGR00445">
    <property type="entry name" value="mraY"/>
    <property type="match status" value="1"/>
</dbReference>
<dbReference type="Proteomes" id="UP000298058">
    <property type="component" value="Unassembled WGS sequence"/>
</dbReference>
<comment type="similarity">
    <text evidence="2 13">Belongs to the glycosyltransferase 4 family. MraY subfamily.</text>
</comment>